<sequence>MTQELHLMYIRPEDIDTFYHDPVSEQTARKRVRSLNNIAYRNYELVVERLSFQHYVLIEGFEKYSALIQLQPDQPVFCHVIDTSNERERLIRILNKVITFEKTSWFFRHTHIKKLMTVYHMSTKDIASAINQPESTVKNFLWREGIPEYIQTLAKRNQASMTLLNDIARSRVLYDSMRIHLFERAVLPKKDRRRLKERHFEHVKLFCKNFSLKESEINDQTFISSLTESLIAGDDQLIFWWRHLLRRLRGRSVRRVYLKHWDKKPYKN</sequence>
<comment type="caution">
    <text evidence="1">The sequence shown here is derived from an EMBL/GenBank/DDBJ whole genome shotgun (WGS) entry which is preliminary data.</text>
</comment>
<organism evidence="1 2">
    <name type="scientific">Texcoconibacillus texcoconensis</name>
    <dbReference type="NCBI Taxonomy" id="1095777"/>
    <lineage>
        <taxon>Bacteria</taxon>
        <taxon>Bacillati</taxon>
        <taxon>Bacillota</taxon>
        <taxon>Bacilli</taxon>
        <taxon>Bacillales</taxon>
        <taxon>Bacillaceae</taxon>
        <taxon>Texcoconibacillus</taxon>
    </lineage>
</organism>
<accession>A0A840QSP5</accession>
<protein>
    <submittedName>
        <fullName evidence="1">Uncharacterized protein</fullName>
    </submittedName>
</protein>
<dbReference type="AlphaFoldDB" id="A0A840QSP5"/>
<gene>
    <name evidence="1" type="ORF">HNQ41_002763</name>
</gene>
<name>A0A840QSP5_9BACI</name>
<proteinExistence type="predicted"/>
<dbReference type="EMBL" id="JACHHB010000014">
    <property type="protein sequence ID" value="MBB5174546.1"/>
    <property type="molecule type" value="Genomic_DNA"/>
</dbReference>
<dbReference type="Proteomes" id="UP000551878">
    <property type="component" value="Unassembled WGS sequence"/>
</dbReference>
<keyword evidence="2" id="KW-1185">Reference proteome</keyword>
<reference evidence="1 2" key="1">
    <citation type="submission" date="2020-08" db="EMBL/GenBank/DDBJ databases">
        <title>Genomic Encyclopedia of Type Strains, Phase IV (KMG-IV): sequencing the most valuable type-strain genomes for metagenomic binning, comparative biology and taxonomic classification.</title>
        <authorList>
            <person name="Goeker M."/>
        </authorList>
    </citation>
    <scope>NUCLEOTIDE SEQUENCE [LARGE SCALE GENOMIC DNA]</scope>
    <source>
        <strain evidence="1 2">DSM 24696</strain>
    </source>
</reference>
<evidence type="ECO:0000313" key="2">
    <source>
        <dbReference type="Proteomes" id="UP000551878"/>
    </source>
</evidence>
<evidence type="ECO:0000313" key="1">
    <source>
        <dbReference type="EMBL" id="MBB5174546.1"/>
    </source>
</evidence>
<dbReference type="RefSeq" id="WP_184664963.1">
    <property type="nucleotide sequence ID" value="NZ_JACHHB010000014.1"/>
</dbReference>